<dbReference type="CDD" id="cd05403">
    <property type="entry name" value="NT_KNTase_like"/>
    <property type="match status" value="1"/>
</dbReference>
<name>A0A1F4TLS1_UNCSA</name>
<accession>A0A1F4TLS1</accession>
<organism evidence="2 3">
    <name type="scientific">candidate division WOR-1 bacterium RIFOXYC2_FULL_41_25</name>
    <dbReference type="NCBI Taxonomy" id="1802586"/>
    <lineage>
        <taxon>Bacteria</taxon>
        <taxon>Bacillati</taxon>
        <taxon>Saganbacteria</taxon>
    </lineage>
</organism>
<dbReference type="AlphaFoldDB" id="A0A1F4TLS1"/>
<comment type="caution">
    <text evidence="2">The sequence shown here is derived from an EMBL/GenBank/DDBJ whole genome shotgun (WGS) entry which is preliminary data.</text>
</comment>
<evidence type="ECO:0000259" key="1">
    <source>
        <dbReference type="Pfam" id="PF18765"/>
    </source>
</evidence>
<sequence length="104" mass="12201">MDEDIKNITEKIAKNVNPLRLVLFGSRAGGRTTPNSDIDLCIINDNMRDKSEDFIKIRKILGDFIQPIDLLLFNKDEFNKRKEIWGTVQYEIDKKGKVLYERRD</sequence>
<evidence type="ECO:0000313" key="3">
    <source>
        <dbReference type="Proteomes" id="UP000177309"/>
    </source>
</evidence>
<proteinExistence type="predicted"/>
<dbReference type="InterPro" id="IPR043519">
    <property type="entry name" value="NT_sf"/>
</dbReference>
<dbReference type="InterPro" id="IPR052548">
    <property type="entry name" value="Type_VII_TA_antitoxin"/>
</dbReference>
<dbReference type="PANTHER" id="PTHR33933">
    <property type="entry name" value="NUCLEOTIDYLTRANSFERASE"/>
    <property type="match status" value="1"/>
</dbReference>
<dbReference type="PANTHER" id="PTHR33933:SF1">
    <property type="entry name" value="PROTEIN ADENYLYLTRANSFERASE MNTA-RELATED"/>
    <property type="match status" value="1"/>
</dbReference>
<dbReference type="Gene3D" id="3.30.460.10">
    <property type="entry name" value="Beta Polymerase, domain 2"/>
    <property type="match status" value="1"/>
</dbReference>
<dbReference type="Pfam" id="PF18765">
    <property type="entry name" value="Polbeta"/>
    <property type="match status" value="1"/>
</dbReference>
<dbReference type="InterPro" id="IPR041633">
    <property type="entry name" value="Polbeta"/>
</dbReference>
<dbReference type="EMBL" id="MEUI01000030">
    <property type="protein sequence ID" value="OGC33636.1"/>
    <property type="molecule type" value="Genomic_DNA"/>
</dbReference>
<dbReference type="Proteomes" id="UP000177309">
    <property type="component" value="Unassembled WGS sequence"/>
</dbReference>
<feature type="domain" description="Polymerase beta nucleotidyltransferase" evidence="1">
    <location>
        <begin position="6"/>
        <end position="103"/>
    </location>
</feature>
<protein>
    <recommendedName>
        <fullName evidence="1">Polymerase beta nucleotidyltransferase domain-containing protein</fullName>
    </recommendedName>
</protein>
<dbReference type="SUPFAM" id="SSF81301">
    <property type="entry name" value="Nucleotidyltransferase"/>
    <property type="match status" value="1"/>
</dbReference>
<reference evidence="2 3" key="1">
    <citation type="journal article" date="2016" name="Nat. Commun.">
        <title>Thousands of microbial genomes shed light on interconnected biogeochemical processes in an aquifer system.</title>
        <authorList>
            <person name="Anantharaman K."/>
            <person name="Brown C.T."/>
            <person name="Hug L.A."/>
            <person name="Sharon I."/>
            <person name="Castelle C.J."/>
            <person name="Probst A.J."/>
            <person name="Thomas B.C."/>
            <person name="Singh A."/>
            <person name="Wilkins M.J."/>
            <person name="Karaoz U."/>
            <person name="Brodie E.L."/>
            <person name="Williams K.H."/>
            <person name="Hubbard S.S."/>
            <person name="Banfield J.F."/>
        </authorList>
    </citation>
    <scope>NUCLEOTIDE SEQUENCE [LARGE SCALE GENOMIC DNA]</scope>
</reference>
<gene>
    <name evidence="2" type="ORF">A2462_02175</name>
</gene>
<evidence type="ECO:0000313" key="2">
    <source>
        <dbReference type="EMBL" id="OGC33636.1"/>
    </source>
</evidence>